<gene>
    <name evidence="1" type="ORF">MLD38_007337</name>
</gene>
<organism evidence="1 2">
    <name type="scientific">Melastoma candidum</name>
    <dbReference type="NCBI Taxonomy" id="119954"/>
    <lineage>
        <taxon>Eukaryota</taxon>
        <taxon>Viridiplantae</taxon>
        <taxon>Streptophyta</taxon>
        <taxon>Embryophyta</taxon>
        <taxon>Tracheophyta</taxon>
        <taxon>Spermatophyta</taxon>
        <taxon>Magnoliopsida</taxon>
        <taxon>eudicotyledons</taxon>
        <taxon>Gunneridae</taxon>
        <taxon>Pentapetalae</taxon>
        <taxon>rosids</taxon>
        <taxon>malvids</taxon>
        <taxon>Myrtales</taxon>
        <taxon>Melastomataceae</taxon>
        <taxon>Melastomatoideae</taxon>
        <taxon>Melastomateae</taxon>
        <taxon>Melastoma</taxon>
    </lineage>
</organism>
<comment type="caution">
    <text evidence="1">The sequence shown here is derived from an EMBL/GenBank/DDBJ whole genome shotgun (WGS) entry which is preliminary data.</text>
</comment>
<dbReference type="Proteomes" id="UP001057402">
    <property type="component" value="Chromosome 3"/>
</dbReference>
<proteinExistence type="predicted"/>
<reference evidence="2" key="1">
    <citation type="journal article" date="2023" name="Front. Plant Sci.">
        <title>Chromosomal-level genome assembly of Melastoma candidum provides insights into trichome evolution.</title>
        <authorList>
            <person name="Zhong Y."/>
            <person name="Wu W."/>
            <person name="Sun C."/>
            <person name="Zou P."/>
            <person name="Liu Y."/>
            <person name="Dai S."/>
            <person name="Zhou R."/>
        </authorList>
    </citation>
    <scope>NUCLEOTIDE SEQUENCE [LARGE SCALE GENOMIC DNA]</scope>
</reference>
<evidence type="ECO:0000313" key="2">
    <source>
        <dbReference type="Proteomes" id="UP001057402"/>
    </source>
</evidence>
<protein>
    <submittedName>
        <fullName evidence="1">Uncharacterized protein</fullName>
    </submittedName>
</protein>
<dbReference type="EMBL" id="CM042882">
    <property type="protein sequence ID" value="KAI4381245.1"/>
    <property type="molecule type" value="Genomic_DNA"/>
</dbReference>
<evidence type="ECO:0000313" key="1">
    <source>
        <dbReference type="EMBL" id="KAI4381245.1"/>
    </source>
</evidence>
<accession>A0ACB9RRC5</accession>
<sequence>MSSKSKQLLSSAMKRTTDWIFSQEVPSDITVRAAGATFALHKFPLVSKCGYIRKLLSQSTDVEPSSVELPDVPGGSEGFELAAKFCYGINFEIGTENIAMLRCVAEYLEMTEDYAVGNLVGRTEAYLNEVSLKSLPGAIMILHAAESLMPISEKVKLVGRCIDVIACAACGDGEFSRTGRTEGQNGAIVPVEGSYPKTMVEWWAEDLTVLRIDVFQRVIFAMLARGLKQHVTGPILMLYAQKSLRGLDVFGKGREKFEPHQEHEKRVLLEVIVSLLPREKNALPVSFLSTLLRAAKYLETTVACRLDLEKRIGMQLGQAVLDNLLIPSYSFTGDTCFDVDTVQRILMNYIGSDTEGKCSRDDADGGYTSPPPSDGERVGKLMENYLAEIASDRNLPVTKFINLAELVPEKSRAIEDGMYRAIDIYLKAHPSVGDTERKKICSLMDCQKLSRGACAHAAQNERLPVQTIVQVLYYEQQRLRDAVNGEREAPALTSKSNVNTDDLSSLKRENEDMKAELVKMKLKLREIEGTMCSSASETPMGSSTEKKPAQQRTSFVNLMTKKLGKLYTLGGLILIPKAKTKPAKNRRHSIS</sequence>
<name>A0ACB9RRC5_9MYRT</name>
<keyword evidence="2" id="KW-1185">Reference proteome</keyword>